<reference evidence="2 3" key="1">
    <citation type="submission" date="2019-04" db="EMBL/GenBank/DDBJ databases">
        <authorList>
            <consortium name="Pathogen Informatics"/>
        </authorList>
    </citation>
    <scope>NUCLEOTIDE SEQUENCE [LARGE SCALE GENOMIC DNA]</scope>
    <source>
        <strain evidence="2 3">NCTC9239</strain>
    </source>
</reference>
<gene>
    <name evidence="2" type="ORF">NCTC9239_03211</name>
</gene>
<dbReference type="SUPFAM" id="SSF55874">
    <property type="entry name" value="ATPase domain of HSP90 chaperone/DNA topoisomerase II/histidine kinase"/>
    <property type="match status" value="1"/>
</dbReference>
<dbReference type="InterPro" id="IPR036890">
    <property type="entry name" value="HATPase_C_sf"/>
</dbReference>
<proteinExistence type="predicted"/>
<dbReference type="RefSeq" id="WP_167493362.1">
    <property type="nucleotide sequence ID" value="NZ_LR588407.1"/>
</dbReference>
<dbReference type="Gene3D" id="3.30.565.10">
    <property type="entry name" value="Histidine kinase-like ATPase, C-terminal domain"/>
    <property type="match status" value="1"/>
</dbReference>
<dbReference type="Pfam" id="PF13589">
    <property type="entry name" value="HATPase_c_3"/>
    <property type="match status" value="1"/>
</dbReference>
<feature type="region of interest" description="Disordered" evidence="1">
    <location>
        <begin position="82"/>
        <end position="102"/>
    </location>
</feature>
<evidence type="ECO:0000313" key="3">
    <source>
        <dbReference type="Proteomes" id="UP000309952"/>
    </source>
</evidence>
<dbReference type="EMBL" id="LR588407">
    <property type="protein sequence ID" value="VTO19712.1"/>
    <property type="molecule type" value="Genomic_DNA"/>
</dbReference>
<dbReference type="KEGG" id="bvy:NCTC9239_03211"/>
<protein>
    <submittedName>
        <fullName evidence="2">DNA mismatch repair protein</fullName>
    </submittedName>
</protein>
<accession>A0A4P1KH76</accession>
<sequence length="668" mass="74733">MVDNTEHFPVEVQPDFVDKQTRARPIPALSELIWNGLDADATRVSVELEYGDLAGGLSKIVVHDNGKGFPRSEARGLFKNLGGSWKRGTRQTPSGRQIHGQEGKGRYKAFALGRAVTWHVTHEEAGDASSFEVSLFSDNLTDVAVTPQRPAGTPRTGVTVAVSDLHHDFRVFETEEGLQDLAETFALYLSNYPNVQIEVAGRRVDPATAMVGEPVTIELEPIVSDEGPHPASLQIIEWKSATKRALYLCSADGFPLDTSETRFHVPGFAFSAYLRSDYISRLQEKGLLGLGELDPRLAEAVDQSREAIKRYFRERAAADAKSIVDEWKAEQVYPFEGEPVTTVEKAERQVFEIVAAQVQRIAPEIGGGSKKGKALHLRMLKTALERGPEELQIILREVLDLPVAKQKELGALLQETSLSSIISAAKTVADRLKFLTALETIIYDPEKKGRLKERTQLHRILAQETWLFGEEYNLWVSDLGLRQVLNRHKEHLDPSLVIDEPVKVHGQRTAIVDLMFSAQSKRHLAEEVENLIVELKAPEVDIGWKETGQILKYAHAVENDDRFHRVKNVRWHYIVISNAYDSQTAGLINSVDAERRLIGRSATGTVQVMTWGELIQENRARLLFFQQRLEHSAGEGEALKYLHEKHAALLKGVVDESDWVEEQPPAEA</sequence>
<evidence type="ECO:0000256" key="1">
    <source>
        <dbReference type="SAM" id="MobiDB-lite"/>
    </source>
</evidence>
<keyword evidence="3" id="KW-1185">Reference proteome</keyword>
<dbReference type="AlphaFoldDB" id="A0A4P1KH76"/>
<dbReference type="Proteomes" id="UP000309952">
    <property type="component" value="Chromosome"/>
</dbReference>
<organism evidence="2 3">
    <name type="scientific">Brevundimonas vancanneytii</name>
    <dbReference type="NCBI Taxonomy" id="1325724"/>
    <lineage>
        <taxon>Bacteria</taxon>
        <taxon>Pseudomonadati</taxon>
        <taxon>Pseudomonadota</taxon>
        <taxon>Alphaproteobacteria</taxon>
        <taxon>Caulobacterales</taxon>
        <taxon>Caulobacteraceae</taxon>
        <taxon>Brevundimonas</taxon>
    </lineage>
</organism>
<name>A0A4P1KH76_9CAUL</name>
<evidence type="ECO:0000313" key="2">
    <source>
        <dbReference type="EMBL" id="VTO19712.1"/>
    </source>
</evidence>